<dbReference type="PANTHER" id="PTHR33204">
    <property type="entry name" value="TRANSCRIPTIONAL REGULATOR, MARR FAMILY"/>
    <property type="match status" value="1"/>
</dbReference>
<name>A0A1N6NL17_9RHOO</name>
<reference evidence="6" key="1">
    <citation type="submission" date="2017-01" db="EMBL/GenBank/DDBJ databases">
        <authorList>
            <person name="Varghese N."/>
            <person name="Submissions S."/>
        </authorList>
    </citation>
    <scope>NUCLEOTIDE SEQUENCE [LARGE SCALE GENOMIC DNA]</scope>
    <source>
        <strain evidence="6">ATCC 51758</strain>
    </source>
</reference>
<keyword evidence="3" id="KW-0804">Transcription</keyword>
<evidence type="ECO:0000256" key="2">
    <source>
        <dbReference type="ARBA" id="ARBA00023125"/>
    </source>
</evidence>
<dbReference type="AlphaFoldDB" id="A0A1N6NL17"/>
<evidence type="ECO:0000313" key="5">
    <source>
        <dbReference type="EMBL" id="SIP92741.1"/>
    </source>
</evidence>
<dbReference type="PANTHER" id="PTHR33204:SF39">
    <property type="entry name" value="TRANSCRIPTIONAL REGULATORY PROTEIN"/>
    <property type="match status" value="1"/>
</dbReference>
<evidence type="ECO:0000256" key="1">
    <source>
        <dbReference type="ARBA" id="ARBA00023015"/>
    </source>
</evidence>
<evidence type="ECO:0000259" key="4">
    <source>
        <dbReference type="PROSITE" id="PS51118"/>
    </source>
</evidence>
<sequence length="136" mass="15048">MSQGNHKGTTPLPLPTHGESCPVRDVLDRLGDKWSVLILITLANNSMRFNELLRAVPDISRRMLAETLRHLERDGLVWREVTSTTPPAVRYGLTALGTSLMPPLTALIAWAEHHQPAIAVARARFQAQVPTQASVR</sequence>
<dbReference type="Proteomes" id="UP000186819">
    <property type="component" value="Unassembled WGS sequence"/>
</dbReference>
<keyword evidence="6" id="KW-1185">Reference proteome</keyword>
<organism evidence="5 6">
    <name type="scientific">Aromatoleum tolulyticum</name>
    <dbReference type="NCBI Taxonomy" id="34027"/>
    <lineage>
        <taxon>Bacteria</taxon>
        <taxon>Pseudomonadati</taxon>
        <taxon>Pseudomonadota</taxon>
        <taxon>Betaproteobacteria</taxon>
        <taxon>Rhodocyclales</taxon>
        <taxon>Rhodocyclaceae</taxon>
        <taxon>Aromatoleum</taxon>
    </lineage>
</organism>
<dbReference type="Pfam" id="PF01638">
    <property type="entry name" value="HxlR"/>
    <property type="match status" value="1"/>
</dbReference>
<dbReference type="SUPFAM" id="SSF46785">
    <property type="entry name" value="Winged helix' DNA-binding domain"/>
    <property type="match status" value="1"/>
</dbReference>
<gene>
    <name evidence="5" type="ORF">SAMN05421829_101349</name>
</gene>
<evidence type="ECO:0000256" key="3">
    <source>
        <dbReference type="ARBA" id="ARBA00023163"/>
    </source>
</evidence>
<dbReference type="Gene3D" id="1.10.10.10">
    <property type="entry name" value="Winged helix-like DNA-binding domain superfamily/Winged helix DNA-binding domain"/>
    <property type="match status" value="1"/>
</dbReference>
<dbReference type="PROSITE" id="PS51118">
    <property type="entry name" value="HTH_HXLR"/>
    <property type="match status" value="1"/>
</dbReference>
<accession>A0A1N6NL17</accession>
<proteinExistence type="predicted"/>
<keyword evidence="1" id="KW-0805">Transcription regulation</keyword>
<evidence type="ECO:0000313" key="6">
    <source>
        <dbReference type="Proteomes" id="UP000186819"/>
    </source>
</evidence>
<dbReference type="InterPro" id="IPR002577">
    <property type="entry name" value="HTH_HxlR"/>
</dbReference>
<dbReference type="OrthoDB" id="9807069at2"/>
<dbReference type="InterPro" id="IPR036388">
    <property type="entry name" value="WH-like_DNA-bd_sf"/>
</dbReference>
<protein>
    <submittedName>
        <fullName evidence="5">Transcriptional regulator, HxlR family</fullName>
    </submittedName>
</protein>
<dbReference type="STRING" id="34027.SAMN05421829_101349"/>
<dbReference type="InterPro" id="IPR036390">
    <property type="entry name" value="WH_DNA-bd_sf"/>
</dbReference>
<dbReference type="GO" id="GO:0003677">
    <property type="term" value="F:DNA binding"/>
    <property type="evidence" value="ECO:0007669"/>
    <property type="project" value="UniProtKB-KW"/>
</dbReference>
<feature type="domain" description="HTH hxlR-type" evidence="4">
    <location>
        <begin position="21"/>
        <end position="119"/>
    </location>
</feature>
<keyword evidence="2" id="KW-0238">DNA-binding</keyword>
<dbReference type="EMBL" id="FTMD01000001">
    <property type="protein sequence ID" value="SIP92741.1"/>
    <property type="molecule type" value="Genomic_DNA"/>
</dbReference>